<dbReference type="Pfam" id="PF18517">
    <property type="entry name" value="LZ3wCH"/>
    <property type="match status" value="1"/>
</dbReference>
<reference evidence="11" key="2">
    <citation type="submission" date="2025-08" db="UniProtKB">
        <authorList>
            <consortium name="Ensembl"/>
        </authorList>
    </citation>
    <scope>IDENTIFICATION</scope>
</reference>
<dbReference type="AlphaFoldDB" id="H2ZD74"/>
<feature type="domain" description="Leucine zipper with capping helix" evidence="10">
    <location>
        <begin position="149"/>
        <end position="204"/>
    </location>
</feature>
<evidence type="ECO:0000256" key="4">
    <source>
        <dbReference type="ARBA" id="ARBA00023054"/>
    </source>
</evidence>
<keyword evidence="4 8" id="KW-0175">Coiled coil</keyword>
<protein>
    <recommendedName>
        <fullName evidence="3">Homologous-pairing protein 2 homolog</fullName>
    </recommendedName>
</protein>
<dbReference type="FunCoup" id="H2ZD74">
    <property type="interactions" value="4"/>
</dbReference>
<dbReference type="InterPro" id="IPR010776">
    <property type="entry name" value="Hop2_WH_dom"/>
</dbReference>
<dbReference type="Ensembl" id="ENSCSAVT00000015718.1">
    <property type="protein sequence ID" value="ENSCSAVP00000015540.1"/>
    <property type="gene ID" value="ENSCSAVG00000009124.1"/>
</dbReference>
<dbReference type="GO" id="GO:0007129">
    <property type="term" value="P:homologous chromosome pairing at meiosis"/>
    <property type="evidence" value="ECO:0007669"/>
    <property type="project" value="TreeGrafter"/>
</dbReference>
<keyword evidence="5" id="KW-0233">DNA recombination</keyword>
<sequence>MSKKTLPIEDAIFDYMKTQNRPYSVGDIFSNLHKEYGKTAVTKTVEVLSQRGKLLEKVYGKTKIYVVHQSQFPVVQKDELTKHDDEIKQLNEEVVSLQTENQKRSSLLNQLNSSVTTADAMEQVKKLGEEVKKMQNHLNSLKSMSGSIDPTQKKKTLEQHKTFVGQWRKRKRMTSDLMNAVLEGYPKSKKLFLEEVGIETDEICGVTVFKA</sequence>
<dbReference type="PANTHER" id="PTHR15938:SF0">
    <property type="entry name" value="HOMOLOGOUS-PAIRING PROTEIN 2 HOMOLOG"/>
    <property type="match status" value="1"/>
</dbReference>
<dbReference type="Proteomes" id="UP000007875">
    <property type="component" value="Unassembled WGS sequence"/>
</dbReference>
<evidence type="ECO:0000256" key="8">
    <source>
        <dbReference type="SAM" id="Coils"/>
    </source>
</evidence>
<name>H2ZD74_CIOSA</name>
<dbReference type="PANTHER" id="PTHR15938">
    <property type="entry name" value="TBP-1 INTERACTING PROTEIN"/>
    <property type="match status" value="1"/>
</dbReference>
<evidence type="ECO:0000256" key="2">
    <source>
        <dbReference type="ARBA" id="ARBA00007922"/>
    </source>
</evidence>
<dbReference type="GO" id="GO:0000709">
    <property type="term" value="P:meiotic joint molecule formation"/>
    <property type="evidence" value="ECO:0007669"/>
    <property type="project" value="TreeGrafter"/>
</dbReference>
<keyword evidence="6" id="KW-0539">Nucleus</keyword>
<comment type="similarity">
    <text evidence="2">Belongs to the HOP2 family.</text>
</comment>
<dbReference type="InParanoid" id="H2ZD74"/>
<reference evidence="11" key="3">
    <citation type="submission" date="2025-09" db="UniProtKB">
        <authorList>
            <consortium name="Ensembl"/>
        </authorList>
    </citation>
    <scope>IDENTIFICATION</scope>
</reference>
<evidence type="ECO:0000256" key="3">
    <source>
        <dbReference type="ARBA" id="ARBA00016093"/>
    </source>
</evidence>
<dbReference type="GO" id="GO:0010774">
    <property type="term" value="P:meiotic strand invasion involved in reciprocal meiotic recombination"/>
    <property type="evidence" value="ECO:0007669"/>
    <property type="project" value="TreeGrafter"/>
</dbReference>
<feature type="domain" description="Homologous-pairing protein 2 winged helix" evidence="9">
    <location>
        <begin position="9"/>
        <end position="67"/>
    </location>
</feature>
<reference evidence="12" key="1">
    <citation type="submission" date="2003-08" db="EMBL/GenBank/DDBJ databases">
        <authorList>
            <person name="Birren B."/>
            <person name="Nusbaum C."/>
            <person name="Abebe A."/>
            <person name="Abouelleil A."/>
            <person name="Adekoya E."/>
            <person name="Ait-zahra M."/>
            <person name="Allen N."/>
            <person name="Allen T."/>
            <person name="An P."/>
            <person name="Anderson M."/>
            <person name="Anderson S."/>
            <person name="Arachchi H."/>
            <person name="Armbruster J."/>
            <person name="Bachantsang P."/>
            <person name="Baldwin J."/>
            <person name="Barry A."/>
            <person name="Bayul T."/>
            <person name="Blitshsteyn B."/>
            <person name="Bloom T."/>
            <person name="Blye J."/>
            <person name="Boguslavskiy L."/>
            <person name="Borowsky M."/>
            <person name="Boukhgalter B."/>
            <person name="Brunache A."/>
            <person name="Butler J."/>
            <person name="Calixte N."/>
            <person name="Calvo S."/>
            <person name="Camarata J."/>
            <person name="Campo K."/>
            <person name="Chang J."/>
            <person name="Cheshatsang Y."/>
            <person name="Citroen M."/>
            <person name="Collymore A."/>
            <person name="Considine T."/>
            <person name="Cook A."/>
            <person name="Cooke P."/>
            <person name="Corum B."/>
            <person name="Cuomo C."/>
            <person name="David R."/>
            <person name="Dawoe T."/>
            <person name="Degray S."/>
            <person name="Dodge S."/>
            <person name="Dooley K."/>
            <person name="Dorje P."/>
            <person name="Dorjee K."/>
            <person name="Dorris L."/>
            <person name="Duffey N."/>
            <person name="Dupes A."/>
            <person name="Elkins T."/>
            <person name="Engels R."/>
            <person name="Erickson J."/>
            <person name="Farina A."/>
            <person name="Faro S."/>
            <person name="Ferreira P."/>
            <person name="Fischer H."/>
            <person name="Fitzgerald M."/>
            <person name="Foley K."/>
            <person name="Gage D."/>
            <person name="Galagan J."/>
            <person name="Gearin G."/>
            <person name="Gnerre S."/>
            <person name="Gnirke A."/>
            <person name="Goyette A."/>
            <person name="Graham J."/>
            <person name="Grandbois E."/>
            <person name="Gyaltsen K."/>
            <person name="Hafez N."/>
            <person name="Hagopian D."/>
            <person name="Hagos B."/>
            <person name="Hall J."/>
            <person name="Hatcher B."/>
            <person name="Heller A."/>
            <person name="Higgins H."/>
            <person name="Honan T."/>
            <person name="Horn A."/>
            <person name="Houde N."/>
            <person name="Hughes L."/>
            <person name="Hulme W."/>
            <person name="Husby E."/>
            <person name="Iliev I."/>
            <person name="Jaffe D."/>
            <person name="Jones C."/>
            <person name="Kamal M."/>
            <person name="Kamat A."/>
            <person name="Kamvysselis M."/>
            <person name="Karlsson E."/>
            <person name="Kells C."/>
            <person name="Kieu A."/>
            <person name="Kisner P."/>
            <person name="Kodira C."/>
            <person name="Kulbokas E."/>
            <person name="Labutti K."/>
            <person name="Lama D."/>
            <person name="Landers T."/>
            <person name="Leger J."/>
            <person name="Levine S."/>
            <person name="Lewis D."/>
            <person name="Lewis T."/>
            <person name="Lindblad-toh K."/>
            <person name="Liu X."/>
            <person name="Lokyitsang T."/>
            <person name="Lokyitsang Y."/>
            <person name="Lucien O."/>
            <person name="Lui A."/>
            <person name="Ma L.J."/>
            <person name="Mabbitt R."/>
            <person name="Macdonald J."/>
            <person name="Maclean C."/>
            <person name="Major J."/>
            <person name="Manning J."/>
            <person name="Marabella R."/>
            <person name="Maru K."/>
            <person name="Matthews C."/>
            <person name="Mauceli E."/>
            <person name="Mccarthy M."/>
            <person name="Mcdonough S."/>
            <person name="Mcghee T."/>
            <person name="Meldrim J."/>
            <person name="Meneus L."/>
            <person name="Mesirov J."/>
            <person name="Mihalev A."/>
            <person name="Mihova T."/>
            <person name="Mikkelsen T."/>
            <person name="Mlenga V."/>
            <person name="Moru K."/>
            <person name="Mozes J."/>
            <person name="Mulrain L."/>
            <person name="Munson G."/>
            <person name="Naylor J."/>
            <person name="Newes C."/>
            <person name="Nguyen C."/>
            <person name="Nguyen N."/>
            <person name="Nguyen T."/>
            <person name="Nicol R."/>
            <person name="Nielsen C."/>
            <person name="Nizzari M."/>
            <person name="Norbu C."/>
            <person name="Norbu N."/>
            <person name="O'donnell P."/>
            <person name="Okoawo O."/>
            <person name="O'leary S."/>
            <person name="Omotosho B."/>
            <person name="O'neill K."/>
            <person name="Osman S."/>
            <person name="Parker S."/>
            <person name="Perrin D."/>
            <person name="Phunkhang P."/>
            <person name="Piqani B."/>
            <person name="Purcell S."/>
            <person name="Rachupka T."/>
            <person name="Ramasamy U."/>
            <person name="Rameau R."/>
            <person name="Ray V."/>
            <person name="Raymond C."/>
            <person name="Retta R."/>
            <person name="Richardson S."/>
            <person name="Rise C."/>
            <person name="Rodriguez J."/>
            <person name="Rogers J."/>
            <person name="Rogov P."/>
            <person name="Rutman M."/>
            <person name="Schupbach R."/>
            <person name="Seaman C."/>
            <person name="Settipalli S."/>
            <person name="Sharpe T."/>
            <person name="Sheridan J."/>
            <person name="Sherpa N."/>
            <person name="Shi J."/>
            <person name="Smirnov S."/>
            <person name="Smith C."/>
            <person name="Sougnez C."/>
            <person name="Spencer B."/>
            <person name="Stalker J."/>
            <person name="Stange-thomann N."/>
            <person name="Stavropoulos S."/>
            <person name="Stetson K."/>
            <person name="Stone C."/>
            <person name="Stone S."/>
            <person name="Stubbs M."/>
            <person name="Talamas J."/>
            <person name="Tchuinga P."/>
            <person name="Tenzing P."/>
            <person name="Tesfaye S."/>
            <person name="Theodore J."/>
            <person name="Thoulutsang Y."/>
            <person name="Topham K."/>
            <person name="Towey S."/>
            <person name="Tsamla T."/>
            <person name="Tsomo N."/>
            <person name="Vallee D."/>
            <person name="Vassiliev H."/>
            <person name="Venkataraman V."/>
            <person name="Vinson J."/>
            <person name="Vo A."/>
            <person name="Wade C."/>
            <person name="Wang S."/>
            <person name="Wangchuk T."/>
            <person name="Wangdi T."/>
            <person name="Whittaker C."/>
            <person name="Wilkinson J."/>
            <person name="Wu Y."/>
            <person name="Wyman D."/>
            <person name="Yadav S."/>
            <person name="Yang S."/>
            <person name="Yang X."/>
            <person name="Yeager S."/>
            <person name="Yee E."/>
            <person name="Young G."/>
            <person name="Zainoun J."/>
            <person name="Zembeck L."/>
            <person name="Zimmer A."/>
            <person name="Zody M."/>
            <person name="Lander E."/>
        </authorList>
    </citation>
    <scope>NUCLEOTIDE SEQUENCE [LARGE SCALE GENOMIC DNA]</scope>
</reference>
<evidence type="ECO:0000256" key="7">
    <source>
        <dbReference type="ARBA" id="ARBA00023254"/>
    </source>
</evidence>
<evidence type="ECO:0000313" key="11">
    <source>
        <dbReference type="Ensembl" id="ENSCSAVP00000015540.1"/>
    </source>
</evidence>
<keyword evidence="7" id="KW-0469">Meiosis</keyword>
<proteinExistence type="inferred from homology"/>
<dbReference type="eggNOG" id="KOG4603">
    <property type="taxonomic scope" value="Eukaryota"/>
</dbReference>
<dbReference type="GO" id="GO:0003690">
    <property type="term" value="F:double-stranded DNA binding"/>
    <property type="evidence" value="ECO:0007669"/>
    <property type="project" value="TreeGrafter"/>
</dbReference>
<dbReference type="OMA" id="QKYHREW"/>
<dbReference type="InterPro" id="IPR036388">
    <property type="entry name" value="WH-like_DNA-bd_sf"/>
</dbReference>
<dbReference type="Pfam" id="PF07106">
    <property type="entry name" value="WHD_TBPIP"/>
    <property type="match status" value="1"/>
</dbReference>
<dbReference type="InterPro" id="IPR040661">
    <property type="entry name" value="LZ3wCH"/>
</dbReference>
<evidence type="ECO:0000256" key="5">
    <source>
        <dbReference type="ARBA" id="ARBA00023172"/>
    </source>
</evidence>
<evidence type="ECO:0000259" key="9">
    <source>
        <dbReference type="Pfam" id="PF07106"/>
    </source>
</evidence>
<dbReference type="HOGENOM" id="CLU_063266_2_1_1"/>
<dbReference type="GO" id="GO:0120231">
    <property type="term" value="C:DNA recombinase auxiliary factor complex"/>
    <property type="evidence" value="ECO:0007669"/>
    <property type="project" value="TreeGrafter"/>
</dbReference>
<dbReference type="GeneTree" id="ENSGT00390000006890"/>
<dbReference type="STRING" id="51511.ENSCSAVP00000015540"/>
<accession>H2ZD74</accession>
<dbReference type="GO" id="GO:0120230">
    <property type="term" value="F:recombinase activator activity"/>
    <property type="evidence" value="ECO:0007669"/>
    <property type="project" value="TreeGrafter"/>
</dbReference>
<dbReference type="Gene3D" id="1.10.10.10">
    <property type="entry name" value="Winged helix-like DNA-binding domain superfamily/Winged helix DNA-binding domain"/>
    <property type="match status" value="1"/>
</dbReference>
<organism evidence="11 12">
    <name type="scientific">Ciona savignyi</name>
    <name type="common">Pacific transparent sea squirt</name>
    <dbReference type="NCBI Taxonomy" id="51511"/>
    <lineage>
        <taxon>Eukaryota</taxon>
        <taxon>Metazoa</taxon>
        <taxon>Chordata</taxon>
        <taxon>Tunicata</taxon>
        <taxon>Ascidiacea</taxon>
        <taxon>Phlebobranchia</taxon>
        <taxon>Cionidae</taxon>
        <taxon>Ciona</taxon>
    </lineage>
</organism>
<comment type="subcellular location">
    <subcellularLocation>
        <location evidence="1">Nucleus</location>
    </subcellularLocation>
</comment>
<evidence type="ECO:0000256" key="6">
    <source>
        <dbReference type="ARBA" id="ARBA00023242"/>
    </source>
</evidence>
<feature type="coiled-coil region" evidence="8">
    <location>
        <begin position="80"/>
        <end position="144"/>
    </location>
</feature>
<keyword evidence="12" id="KW-1185">Reference proteome</keyword>
<evidence type="ECO:0000259" key="10">
    <source>
        <dbReference type="Pfam" id="PF18517"/>
    </source>
</evidence>
<evidence type="ECO:0000313" key="12">
    <source>
        <dbReference type="Proteomes" id="UP000007875"/>
    </source>
</evidence>
<evidence type="ECO:0000256" key="1">
    <source>
        <dbReference type="ARBA" id="ARBA00004123"/>
    </source>
</evidence>
<dbReference type="GO" id="GO:0000794">
    <property type="term" value="C:condensed nuclear chromosome"/>
    <property type="evidence" value="ECO:0007669"/>
    <property type="project" value="TreeGrafter"/>
</dbReference>